<dbReference type="InterPro" id="IPR003594">
    <property type="entry name" value="HATPase_dom"/>
</dbReference>
<dbReference type="GO" id="GO:0000155">
    <property type="term" value="F:phosphorelay sensor kinase activity"/>
    <property type="evidence" value="ECO:0007669"/>
    <property type="project" value="InterPro"/>
</dbReference>
<dbReference type="EMBL" id="FSRM01000002">
    <property type="protein sequence ID" value="SIO54268.1"/>
    <property type="molecule type" value="Genomic_DNA"/>
</dbReference>
<dbReference type="SMART" id="SM00065">
    <property type="entry name" value="GAF"/>
    <property type="match status" value="1"/>
</dbReference>
<dbReference type="InterPro" id="IPR011009">
    <property type="entry name" value="Kinase-like_dom_sf"/>
</dbReference>
<keyword evidence="4" id="KW-0175">Coiled coil</keyword>
<evidence type="ECO:0000256" key="3">
    <source>
        <dbReference type="ARBA" id="ARBA00022553"/>
    </source>
</evidence>
<dbReference type="SMART" id="SM00388">
    <property type="entry name" value="HisKA"/>
    <property type="match status" value="1"/>
</dbReference>
<evidence type="ECO:0000256" key="1">
    <source>
        <dbReference type="ARBA" id="ARBA00000085"/>
    </source>
</evidence>
<dbReference type="Gene3D" id="1.10.287.130">
    <property type="match status" value="1"/>
</dbReference>
<dbReference type="SMART" id="SM00387">
    <property type="entry name" value="HATPase_c"/>
    <property type="match status" value="1"/>
</dbReference>
<dbReference type="PROSITE" id="PS50011">
    <property type="entry name" value="PROTEIN_KINASE_DOM"/>
    <property type="match status" value="1"/>
</dbReference>
<dbReference type="EC" id="2.7.13.3" evidence="2"/>
<organism evidence="7 8">
    <name type="scientific">Paraburkholderia phenazinium</name>
    <dbReference type="NCBI Taxonomy" id="60549"/>
    <lineage>
        <taxon>Bacteria</taxon>
        <taxon>Pseudomonadati</taxon>
        <taxon>Pseudomonadota</taxon>
        <taxon>Betaproteobacteria</taxon>
        <taxon>Burkholderiales</taxon>
        <taxon>Burkholderiaceae</taxon>
        <taxon>Paraburkholderia</taxon>
    </lineage>
</organism>
<dbReference type="SUPFAM" id="SSF52540">
    <property type="entry name" value="P-loop containing nucleoside triphosphate hydrolases"/>
    <property type="match status" value="1"/>
</dbReference>
<dbReference type="GO" id="GO:0005524">
    <property type="term" value="F:ATP binding"/>
    <property type="evidence" value="ECO:0007669"/>
    <property type="project" value="InterPro"/>
</dbReference>
<comment type="catalytic activity">
    <reaction evidence="1">
        <text>ATP + protein L-histidine = ADP + protein N-phospho-L-histidine.</text>
        <dbReference type="EC" id="2.7.13.3"/>
    </reaction>
</comment>
<dbReference type="SUPFAM" id="SSF55781">
    <property type="entry name" value="GAF domain-like"/>
    <property type="match status" value="1"/>
</dbReference>
<gene>
    <name evidence="7" type="ORF">SAMN05444168_6786</name>
</gene>
<sequence>MLSTYSEEITSLAEAKLTLLRGSSVRLYRAEKSGVSVLAAVPASRETSGALTQLRYEYDIRAELKLGFALRPVRFITHDDSPAMLLQDPCGEMLSNLLDVTMPVHQVLNLAVGISLALASAHARNLVHGGLTPGSIMIHPGRRRAWLTGFRSLTIDARNVSAVDGSVSHLEPDLLHYIAPEATGRVNRPVDCRTDLYSLGCILYLLLTGRVPFPGLAPAEEIHAHIARWPPEHVEPSGAVAQRLVAILFRLMAKEPEERYQLAADVVADLLTCDAKGGSNGSSTRILHAKSLLGTSDVLLGRDGELESLRKAVHEASIGESARMIPLEGPAGIGKTALIQHLRKQLREVPHEFAMGKCEQAEGATPYASLTRALRYWQRGILGCPPHEFKLIQTRIKDALADDASIISAVFPSFTPLLGVFEHCRAVSIHAERPRFLKAMVKLFGALATRGRPLIMVLDDLQWVDEGTLEVLAYAMRHSSNRCVLFLGAIRSGEMQLGNAWGLAFPNDDCLRRLSLTSLPQDDVKRLLKSLLAGDIAGIDDLAASVHARTGGNPLFVIQLLRSLIDENVVDYDDAAREWRANLTEVADKRSASSVVKLLEGKLHSFMPDAIDVLRCLAVLAGPASAKALADAMQLSETNIRIRLCDAMDSQFVWTEDGRFTFSHDRFREAVLNGMTYRERLEGHLRVGRNLLESSANDELSVGAFAIVQQLNMAMPVVDGPDERRRIALLNLEAARLAKEATAYASARSYLSCARMFAQDADQRETIGALIELRLGECEFLTMEMSRAENRLSRLRVDLLNHKNKAELARLRVALHVALDQPKLALQVGLRYLAEETGIVLPLSPTDEEVDAEYLEFRTLYSDRSINDLVAAPLNQDENVRYAMDVLADLKPAALFTDLNLKDTVVLRMSSLSLKFGNCDASCYAYVCLSLVVGARYGDYRTASQFGELAMRLSPERGLSRFQGRVQMCYGTLNLPWTGPATVARQHIRESIRLTTQQGDLTFAIYSRRHLATNLLFCGAPLSDAQSTVEEGLVLARQANFAIVIDAFVAQAWFINAMRGAPVDLGISEDCPDYAALLENSLGGKFYRDIAAFAFWTYQLQVAYNFRDFETALRAEENANRIAWSSRSFLEIAEFNFYSALLRLAMARHSTVEEKEVHLRIANDRLSIVTKWSSNCPSNFLSREKLIQGELAYVENRILDAQSLYEAAIQLSTESDALHLQGLSCELAAHFCAAQRWHTAEQGYMKRAWNAYACWGADSMLRRIEQKFAYLKPTAETAVTPEHLVRGYQFDARAMLRAAQALSSEISLARLIHVLLENVQQYAGADRAVLCLLMDGILTVAAQATYSRSTADVRMERGVASPEILPTAIAYFTLRTQESLVLRDAREDPHYGVDVYIIERQPRSILCVPLVKQGKLLGLLYMENSLIAGIFTVDNVQMLEVLASQAAISLENVRLYEDLQTENLMRAATESNLRETQERLDKVAKLTAMGELVASIVHEVSQPLSAIGTCSRAALRWLNRETPDIGEVRGMLDQISADSMRAANIVTSLRAMTKRTAPRLDTLDVNEAIREVLGLVRGQLRNGGIVVRGNFDSGSLNVRGDRILLQQVLMNLVVNACEAMSDTGQREKVIEIKTRMDEENTLWVAVSDTGHGIAAESAPALFDSFFTTKDSGMGMGLSICKSIVEAHGGSIEAVSDVLGGACFQFSVPQSAGN</sequence>
<dbReference type="InterPro" id="IPR053159">
    <property type="entry name" value="Hybrid_Histidine_Kinase"/>
</dbReference>
<evidence type="ECO:0000259" key="6">
    <source>
        <dbReference type="PROSITE" id="PS50109"/>
    </source>
</evidence>
<keyword evidence="3" id="KW-0597">Phosphoprotein</keyword>
<reference evidence="7 8" key="1">
    <citation type="submission" date="2016-11" db="EMBL/GenBank/DDBJ databases">
        <authorList>
            <person name="Jaros S."/>
            <person name="Januszkiewicz K."/>
            <person name="Wedrychowicz H."/>
        </authorList>
    </citation>
    <scope>NUCLEOTIDE SEQUENCE [LARGE SCALE GENOMIC DNA]</scope>
    <source>
        <strain evidence="7 8">GAS86</strain>
    </source>
</reference>
<dbReference type="InterPro" id="IPR036097">
    <property type="entry name" value="HisK_dim/P_sf"/>
</dbReference>
<evidence type="ECO:0000313" key="8">
    <source>
        <dbReference type="Proteomes" id="UP000184693"/>
    </source>
</evidence>
<dbReference type="SUPFAM" id="SSF56112">
    <property type="entry name" value="Protein kinase-like (PK-like)"/>
    <property type="match status" value="1"/>
</dbReference>
<dbReference type="PRINTS" id="PR00344">
    <property type="entry name" value="BCTRLSENSOR"/>
</dbReference>
<dbReference type="InterPro" id="IPR000719">
    <property type="entry name" value="Prot_kinase_dom"/>
</dbReference>
<dbReference type="InterPro" id="IPR003661">
    <property type="entry name" value="HisK_dim/P_dom"/>
</dbReference>
<dbReference type="PANTHER" id="PTHR43642">
    <property type="entry name" value="HYBRID SIGNAL TRANSDUCTION HISTIDINE KINASE G"/>
    <property type="match status" value="1"/>
</dbReference>
<dbReference type="InterPro" id="IPR041664">
    <property type="entry name" value="AAA_16"/>
</dbReference>
<dbReference type="Pfam" id="PF13191">
    <property type="entry name" value="AAA_16"/>
    <property type="match status" value="1"/>
</dbReference>
<dbReference type="Pfam" id="PF01590">
    <property type="entry name" value="GAF"/>
    <property type="match status" value="1"/>
</dbReference>
<protein>
    <recommendedName>
        <fullName evidence="2">histidine kinase</fullName>
        <ecNumber evidence="2">2.7.13.3</ecNumber>
    </recommendedName>
</protein>
<feature type="coiled-coil region" evidence="4">
    <location>
        <begin position="778"/>
        <end position="805"/>
    </location>
</feature>
<dbReference type="Pfam" id="PF02518">
    <property type="entry name" value="HATPase_c"/>
    <property type="match status" value="1"/>
</dbReference>
<evidence type="ECO:0000256" key="2">
    <source>
        <dbReference type="ARBA" id="ARBA00012438"/>
    </source>
</evidence>
<dbReference type="PANTHER" id="PTHR43642:SF1">
    <property type="entry name" value="HYBRID SIGNAL TRANSDUCTION HISTIDINE KINASE G"/>
    <property type="match status" value="1"/>
</dbReference>
<dbReference type="InterPro" id="IPR036890">
    <property type="entry name" value="HATPase_C_sf"/>
</dbReference>
<dbReference type="Gene3D" id="3.40.50.300">
    <property type="entry name" value="P-loop containing nucleotide triphosphate hydrolases"/>
    <property type="match status" value="1"/>
</dbReference>
<dbReference type="InterPro" id="IPR029016">
    <property type="entry name" value="GAF-like_dom_sf"/>
</dbReference>
<dbReference type="SUPFAM" id="SSF55874">
    <property type="entry name" value="ATPase domain of HSP90 chaperone/DNA topoisomerase II/histidine kinase"/>
    <property type="match status" value="1"/>
</dbReference>
<name>A0A1N6KCH3_9BURK</name>
<dbReference type="InterPro" id="IPR027417">
    <property type="entry name" value="P-loop_NTPase"/>
</dbReference>
<dbReference type="PROSITE" id="PS50109">
    <property type="entry name" value="HIS_KIN"/>
    <property type="match status" value="1"/>
</dbReference>
<evidence type="ECO:0000256" key="4">
    <source>
        <dbReference type="SAM" id="Coils"/>
    </source>
</evidence>
<feature type="domain" description="Histidine kinase" evidence="6">
    <location>
        <begin position="1495"/>
        <end position="1711"/>
    </location>
</feature>
<dbReference type="Pfam" id="PF00069">
    <property type="entry name" value="Pkinase"/>
    <property type="match status" value="1"/>
</dbReference>
<dbReference type="SMART" id="SM00220">
    <property type="entry name" value="S_TKc"/>
    <property type="match status" value="1"/>
</dbReference>
<feature type="domain" description="Protein kinase" evidence="5">
    <location>
        <begin position="13"/>
        <end position="271"/>
    </location>
</feature>
<dbReference type="Gene3D" id="3.30.565.10">
    <property type="entry name" value="Histidine kinase-like ATPase, C-terminal domain"/>
    <property type="match status" value="1"/>
</dbReference>
<evidence type="ECO:0000313" key="7">
    <source>
        <dbReference type="EMBL" id="SIO54268.1"/>
    </source>
</evidence>
<proteinExistence type="predicted"/>
<accession>A0A1N6KCH3</accession>
<dbReference type="InterPro" id="IPR003018">
    <property type="entry name" value="GAF"/>
</dbReference>
<dbReference type="InterPro" id="IPR004358">
    <property type="entry name" value="Sig_transdc_His_kin-like_C"/>
</dbReference>
<dbReference type="Proteomes" id="UP000184693">
    <property type="component" value="Unassembled WGS sequence"/>
</dbReference>
<dbReference type="InterPro" id="IPR005467">
    <property type="entry name" value="His_kinase_dom"/>
</dbReference>
<evidence type="ECO:0000259" key="5">
    <source>
        <dbReference type="PROSITE" id="PS50011"/>
    </source>
</evidence>
<dbReference type="Gene3D" id="3.30.450.40">
    <property type="match status" value="1"/>
</dbReference>
<dbReference type="CDD" id="cd00082">
    <property type="entry name" value="HisKA"/>
    <property type="match status" value="1"/>
</dbReference>
<dbReference type="SUPFAM" id="SSF47384">
    <property type="entry name" value="Homodimeric domain of signal transducing histidine kinase"/>
    <property type="match status" value="1"/>
</dbReference>
<dbReference type="Gene3D" id="1.10.510.10">
    <property type="entry name" value="Transferase(Phosphotransferase) domain 1"/>
    <property type="match status" value="1"/>
</dbReference>